<sequence>LQWEEDEVACWQDLEVDSGFDCPSSLSFMPDNDTEGAQSPIFIQLPQDDDDSEVDEPIQTLDKVPLTARLWSLARDVVRLTLRLKPGPKDAEPRA</sequence>
<dbReference type="Proteomes" id="UP000654075">
    <property type="component" value="Unassembled WGS sequence"/>
</dbReference>
<proteinExistence type="predicted"/>
<organism evidence="1 2">
    <name type="scientific">Polarella glacialis</name>
    <name type="common">Dinoflagellate</name>
    <dbReference type="NCBI Taxonomy" id="89957"/>
    <lineage>
        <taxon>Eukaryota</taxon>
        <taxon>Sar</taxon>
        <taxon>Alveolata</taxon>
        <taxon>Dinophyceae</taxon>
        <taxon>Suessiales</taxon>
        <taxon>Suessiaceae</taxon>
        <taxon>Polarella</taxon>
    </lineage>
</organism>
<evidence type="ECO:0000313" key="1">
    <source>
        <dbReference type="EMBL" id="CAE8603274.1"/>
    </source>
</evidence>
<comment type="caution">
    <text evidence="1">The sequence shown here is derived from an EMBL/GenBank/DDBJ whole genome shotgun (WGS) entry which is preliminary data.</text>
</comment>
<evidence type="ECO:0000313" key="2">
    <source>
        <dbReference type="Proteomes" id="UP000654075"/>
    </source>
</evidence>
<dbReference type="EMBL" id="CAJNNV010015185">
    <property type="protein sequence ID" value="CAE8603274.1"/>
    <property type="molecule type" value="Genomic_DNA"/>
</dbReference>
<dbReference type="AlphaFoldDB" id="A0A813EU34"/>
<keyword evidence="2" id="KW-1185">Reference proteome</keyword>
<name>A0A813EU34_POLGL</name>
<accession>A0A813EU34</accession>
<protein>
    <submittedName>
        <fullName evidence="1">Uncharacterized protein</fullName>
    </submittedName>
</protein>
<feature type="non-terminal residue" evidence="1">
    <location>
        <position position="1"/>
    </location>
</feature>
<gene>
    <name evidence="1" type="ORF">PGLA1383_LOCUS21490</name>
</gene>
<reference evidence="1" key="1">
    <citation type="submission" date="2021-02" db="EMBL/GenBank/DDBJ databases">
        <authorList>
            <person name="Dougan E. K."/>
            <person name="Rhodes N."/>
            <person name="Thang M."/>
            <person name="Chan C."/>
        </authorList>
    </citation>
    <scope>NUCLEOTIDE SEQUENCE</scope>
</reference>